<accession>A0A9W9LLK9</accession>
<organism evidence="9 10">
    <name type="scientific">Penicillium capsulatum</name>
    <dbReference type="NCBI Taxonomy" id="69766"/>
    <lineage>
        <taxon>Eukaryota</taxon>
        <taxon>Fungi</taxon>
        <taxon>Dikarya</taxon>
        <taxon>Ascomycota</taxon>
        <taxon>Pezizomycotina</taxon>
        <taxon>Eurotiomycetes</taxon>
        <taxon>Eurotiomycetidae</taxon>
        <taxon>Eurotiales</taxon>
        <taxon>Aspergillaceae</taxon>
        <taxon>Penicillium</taxon>
    </lineage>
</organism>
<evidence type="ECO:0000256" key="4">
    <source>
        <dbReference type="ARBA" id="ARBA00023136"/>
    </source>
</evidence>
<reference evidence="9" key="1">
    <citation type="submission" date="2022-11" db="EMBL/GenBank/DDBJ databases">
        <authorList>
            <person name="Petersen C."/>
        </authorList>
    </citation>
    <scope>NUCLEOTIDE SEQUENCE</scope>
    <source>
        <strain evidence="9">IBT 21917</strain>
    </source>
</reference>
<gene>
    <name evidence="9" type="ORF">N7492_007336</name>
</gene>
<comment type="similarity">
    <text evidence="5">Belongs to the SAT4 family.</text>
</comment>
<comment type="subcellular location">
    <subcellularLocation>
        <location evidence="1">Membrane</location>
        <topology evidence="1">Multi-pass membrane protein</topology>
    </subcellularLocation>
</comment>
<name>A0A9W9LLK9_9EURO</name>
<evidence type="ECO:0000256" key="5">
    <source>
        <dbReference type="ARBA" id="ARBA00038359"/>
    </source>
</evidence>
<feature type="region of interest" description="Disordered" evidence="6">
    <location>
        <begin position="326"/>
        <end position="373"/>
    </location>
</feature>
<evidence type="ECO:0000256" key="7">
    <source>
        <dbReference type="SAM" id="Phobius"/>
    </source>
</evidence>
<evidence type="ECO:0000259" key="8">
    <source>
        <dbReference type="Pfam" id="PF20684"/>
    </source>
</evidence>
<evidence type="ECO:0000256" key="6">
    <source>
        <dbReference type="SAM" id="MobiDB-lite"/>
    </source>
</evidence>
<feature type="transmembrane region" description="Helical" evidence="7">
    <location>
        <begin position="175"/>
        <end position="201"/>
    </location>
</feature>
<dbReference type="PANTHER" id="PTHR33048">
    <property type="entry name" value="PTH11-LIKE INTEGRAL MEMBRANE PROTEIN (AFU_ORTHOLOGUE AFUA_5G11245)"/>
    <property type="match status" value="1"/>
</dbReference>
<feature type="transmembrane region" description="Helical" evidence="7">
    <location>
        <begin position="213"/>
        <end position="232"/>
    </location>
</feature>
<keyword evidence="10" id="KW-1185">Reference proteome</keyword>
<comment type="caution">
    <text evidence="9">The sequence shown here is derived from an EMBL/GenBank/DDBJ whole genome shotgun (WGS) entry which is preliminary data.</text>
</comment>
<evidence type="ECO:0000313" key="9">
    <source>
        <dbReference type="EMBL" id="KAJ5161944.1"/>
    </source>
</evidence>
<evidence type="ECO:0000256" key="2">
    <source>
        <dbReference type="ARBA" id="ARBA00022692"/>
    </source>
</evidence>
<keyword evidence="3 7" id="KW-1133">Transmembrane helix</keyword>
<dbReference type="AlphaFoldDB" id="A0A9W9LLK9"/>
<feature type="region of interest" description="Disordered" evidence="6">
    <location>
        <begin position="287"/>
        <end position="313"/>
    </location>
</feature>
<feature type="transmembrane region" description="Helical" evidence="7">
    <location>
        <begin position="20"/>
        <end position="38"/>
    </location>
</feature>
<evidence type="ECO:0000256" key="3">
    <source>
        <dbReference type="ARBA" id="ARBA00022989"/>
    </source>
</evidence>
<evidence type="ECO:0000313" key="10">
    <source>
        <dbReference type="Proteomes" id="UP001146351"/>
    </source>
</evidence>
<dbReference type="GO" id="GO:0016020">
    <property type="term" value="C:membrane"/>
    <property type="evidence" value="ECO:0007669"/>
    <property type="project" value="UniProtKB-SubCell"/>
</dbReference>
<feature type="domain" description="Rhodopsin" evidence="8">
    <location>
        <begin position="34"/>
        <end position="274"/>
    </location>
</feature>
<feature type="transmembrane region" description="Helical" evidence="7">
    <location>
        <begin position="50"/>
        <end position="75"/>
    </location>
</feature>
<keyword evidence="4 7" id="KW-0472">Membrane</keyword>
<reference evidence="9" key="2">
    <citation type="journal article" date="2023" name="IMA Fungus">
        <title>Comparative genomic study of the Penicillium genus elucidates a diverse pangenome and 15 lateral gene transfer events.</title>
        <authorList>
            <person name="Petersen C."/>
            <person name="Sorensen T."/>
            <person name="Nielsen M.R."/>
            <person name="Sondergaard T.E."/>
            <person name="Sorensen J.L."/>
            <person name="Fitzpatrick D.A."/>
            <person name="Frisvad J.C."/>
            <person name="Nielsen K.L."/>
        </authorList>
    </citation>
    <scope>NUCLEOTIDE SEQUENCE</scope>
    <source>
        <strain evidence="9">IBT 21917</strain>
    </source>
</reference>
<feature type="transmembrane region" description="Helical" evidence="7">
    <location>
        <begin position="95"/>
        <end position="120"/>
    </location>
</feature>
<dbReference type="InterPro" id="IPR052337">
    <property type="entry name" value="SAT4-like"/>
</dbReference>
<dbReference type="EMBL" id="JAPQKO010000005">
    <property type="protein sequence ID" value="KAJ5161944.1"/>
    <property type="molecule type" value="Genomic_DNA"/>
</dbReference>
<dbReference type="Proteomes" id="UP001146351">
    <property type="component" value="Unassembled WGS sequence"/>
</dbReference>
<sequence>MSLHDKYPAFGGRGPTDMSVGVALGLVATIFMLLRIYVRLRINKFGTTALIWALVAWLFTAIDLVFAVLAALYGIGNHIEIVAATGQLRNFLKFTWITVFFFNLAIPSGKVAVAAFLLEINGQSNPKIRKSLIAIAVINVVVNIPQAAIVWLQCSPPDAILDPERQHLCDYRRNAYYTAFVGAIAALSDFYYAIIPVYILIPLQIDVKLKWGLGFLMGCGVLAGVAAIVRSWAAKFILSADSSYGIGILFLWGQVEEWVVLITMSIPPVWPLFRPLAQNIISSTTGSRRQSRGYKKSYGSSARACPSDAPQPPLITTTISVSSAKDGGAATIAPSDVSSRGSGERRPYNVLSDNKKAHGPWVELSEVDSRRPE</sequence>
<evidence type="ECO:0000256" key="1">
    <source>
        <dbReference type="ARBA" id="ARBA00004141"/>
    </source>
</evidence>
<dbReference type="PANTHER" id="PTHR33048:SF165">
    <property type="entry name" value="INTEGRAL MEMBRANE PROTEIN"/>
    <property type="match status" value="1"/>
</dbReference>
<dbReference type="InterPro" id="IPR049326">
    <property type="entry name" value="Rhodopsin_dom_fungi"/>
</dbReference>
<keyword evidence="2 7" id="KW-0812">Transmembrane</keyword>
<proteinExistence type="inferred from homology"/>
<feature type="transmembrane region" description="Helical" evidence="7">
    <location>
        <begin position="132"/>
        <end position="152"/>
    </location>
</feature>
<dbReference type="OrthoDB" id="5429740at2759"/>
<dbReference type="Pfam" id="PF20684">
    <property type="entry name" value="Fung_rhodopsin"/>
    <property type="match status" value="1"/>
</dbReference>
<protein>
    <recommendedName>
        <fullName evidence="8">Rhodopsin domain-containing protein</fullName>
    </recommendedName>
</protein>